<evidence type="ECO:0000256" key="4">
    <source>
        <dbReference type="ARBA" id="ARBA00023002"/>
    </source>
</evidence>
<evidence type="ECO:0000256" key="1">
    <source>
        <dbReference type="ARBA" id="ARBA00001974"/>
    </source>
</evidence>
<protein>
    <submittedName>
        <fullName evidence="5">Uncharacterized protein</fullName>
    </submittedName>
</protein>
<dbReference type="EMBL" id="JAVXUO010001305">
    <property type="protein sequence ID" value="KAK2983724.1"/>
    <property type="molecule type" value="Genomic_DNA"/>
</dbReference>
<dbReference type="InterPro" id="IPR051169">
    <property type="entry name" value="NADH-Q_oxidoreductase"/>
</dbReference>
<comment type="cofactor">
    <cofactor evidence="1">
        <name>FAD</name>
        <dbReference type="ChEBI" id="CHEBI:57692"/>
    </cofactor>
</comment>
<keyword evidence="6" id="KW-1185">Reference proteome</keyword>
<dbReference type="Proteomes" id="UP001187471">
    <property type="component" value="Unassembled WGS sequence"/>
</dbReference>
<reference evidence="5" key="1">
    <citation type="submission" date="2022-12" db="EMBL/GenBank/DDBJ databases">
        <title>Draft genome assemblies for two species of Escallonia (Escalloniales).</title>
        <authorList>
            <person name="Chanderbali A."/>
            <person name="Dervinis C."/>
            <person name="Anghel I."/>
            <person name="Soltis D."/>
            <person name="Soltis P."/>
            <person name="Zapata F."/>
        </authorList>
    </citation>
    <scope>NUCLEOTIDE SEQUENCE</scope>
    <source>
        <strain evidence="5">UCBG92.1500</strain>
        <tissue evidence="5">Leaf</tissue>
    </source>
</reference>
<evidence type="ECO:0000256" key="3">
    <source>
        <dbReference type="ARBA" id="ARBA00022827"/>
    </source>
</evidence>
<keyword evidence="4" id="KW-0560">Oxidoreductase</keyword>
<dbReference type="PANTHER" id="PTHR42913:SF4">
    <property type="entry name" value="ALTERNATIVE NAD(P)H-UBIQUINONE OXIDOREDUCTASE C1, CHLOROPLASTIC_MITOCHONDRIAL"/>
    <property type="match status" value="1"/>
</dbReference>
<evidence type="ECO:0000256" key="2">
    <source>
        <dbReference type="ARBA" id="ARBA00022630"/>
    </source>
</evidence>
<accession>A0AA88RED1</accession>
<proteinExistence type="predicted"/>
<keyword evidence="2" id="KW-0285">Flavoprotein</keyword>
<keyword evidence="3" id="KW-0274">FAD</keyword>
<sequence length="153" mass="16990">VFEAISKKCGGFSRFYEDLTRNWLNTVISGAQGILARGSRNKIRTVVKFILGFTEVKMKHHTNSYETPWVLDVAEIGDGQTCVMMGSPITKPRVCILGGGFGGLYTALRLESLVWPDDKRPQQSNVLILLVPSPSHSTQKTRGDDYEEKGQIS</sequence>
<dbReference type="GO" id="GO:0019646">
    <property type="term" value="P:aerobic electron transport chain"/>
    <property type="evidence" value="ECO:0007669"/>
    <property type="project" value="TreeGrafter"/>
</dbReference>
<comment type="caution">
    <text evidence="5">The sequence shown here is derived from an EMBL/GenBank/DDBJ whole genome shotgun (WGS) entry which is preliminary data.</text>
</comment>
<feature type="non-terminal residue" evidence="5">
    <location>
        <position position="1"/>
    </location>
</feature>
<gene>
    <name evidence="5" type="ORF">RJ640_024077</name>
</gene>
<dbReference type="GO" id="GO:0009507">
    <property type="term" value="C:chloroplast"/>
    <property type="evidence" value="ECO:0007669"/>
    <property type="project" value="TreeGrafter"/>
</dbReference>
<organism evidence="5 6">
    <name type="scientific">Escallonia rubra</name>
    <dbReference type="NCBI Taxonomy" id="112253"/>
    <lineage>
        <taxon>Eukaryota</taxon>
        <taxon>Viridiplantae</taxon>
        <taxon>Streptophyta</taxon>
        <taxon>Embryophyta</taxon>
        <taxon>Tracheophyta</taxon>
        <taxon>Spermatophyta</taxon>
        <taxon>Magnoliopsida</taxon>
        <taxon>eudicotyledons</taxon>
        <taxon>Gunneridae</taxon>
        <taxon>Pentapetalae</taxon>
        <taxon>asterids</taxon>
        <taxon>campanulids</taxon>
        <taxon>Escalloniales</taxon>
        <taxon>Escalloniaceae</taxon>
        <taxon>Escallonia</taxon>
    </lineage>
</organism>
<evidence type="ECO:0000313" key="6">
    <source>
        <dbReference type="Proteomes" id="UP001187471"/>
    </source>
</evidence>
<dbReference type="GO" id="GO:0003955">
    <property type="term" value="F:NAD(P)H dehydrogenase (quinone) activity"/>
    <property type="evidence" value="ECO:0007669"/>
    <property type="project" value="TreeGrafter"/>
</dbReference>
<dbReference type="GO" id="GO:0042372">
    <property type="term" value="P:phylloquinone biosynthetic process"/>
    <property type="evidence" value="ECO:0007669"/>
    <property type="project" value="TreeGrafter"/>
</dbReference>
<dbReference type="AlphaFoldDB" id="A0AA88RED1"/>
<dbReference type="PANTHER" id="PTHR42913">
    <property type="entry name" value="APOPTOSIS-INDUCING FACTOR 1"/>
    <property type="match status" value="1"/>
</dbReference>
<evidence type="ECO:0000313" key="5">
    <source>
        <dbReference type="EMBL" id="KAK2983724.1"/>
    </source>
</evidence>
<name>A0AA88RED1_9ASTE</name>